<evidence type="ECO:0000313" key="2">
    <source>
        <dbReference type="EMBL" id="KAJ7407157.1"/>
    </source>
</evidence>
<dbReference type="EMBL" id="WHWB01034618">
    <property type="protein sequence ID" value="KAJ7407157.1"/>
    <property type="molecule type" value="Genomic_DNA"/>
</dbReference>
<feature type="region of interest" description="Disordered" evidence="1">
    <location>
        <begin position="76"/>
        <end position="96"/>
    </location>
</feature>
<gene>
    <name evidence="2" type="ORF">WISP_128707</name>
</gene>
<organism evidence="2 3">
    <name type="scientific">Willisornis vidua</name>
    <name type="common">Xingu scale-backed antbird</name>
    <dbReference type="NCBI Taxonomy" id="1566151"/>
    <lineage>
        <taxon>Eukaryota</taxon>
        <taxon>Metazoa</taxon>
        <taxon>Chordata</taxon>
        <taxon>Craniata</taxon>
        <taxon>Vertebrata</taxon>
        <taxon>Euteleostomi</taxon>
        <taxon>Archelosauria</taxon>
        <taxon>Archosauria</taxon>
        <taxon>Dinosauria</taxon>
        <taxon>Saurischia</taxon>
        <taxon>Theropoda</taxon>
        <taxon>Coelurosauria</taxon>
        <taxon>Aves</taxon>
        <taxon>Neognathae</taxon>
        <taxon>Neoaves</taxon>
        <taxon>Telluraves</taxon>
        <taxon>Australaves</taxon>
        <taxon>Passeriformes</taxon>
        <taxon>Thamnophilidae</taxon>
        <taxon>Willisornis</taxon>
    </lineage>
</organism>
<protein>
    <submittedName>
        <fullName evidence="2">Uncharacterized protein</fullName>
    </submittedName>
</protein>
<evidence type="ECO:0000256" key="1">
    <source>
        <dbReference type="SAM" id="MobiDB-lite"/>
    </source>
</evidence>
<evidence type="ECO:0000313" key="3">
    <source>
        <dbReference type="Proteomes" id="UP001145742"/>
    </source>
</evidence>
<accession>A0ABQ9CQ95</accession>
<name>A0ABQ9CQ95_9PASS</name>
<keyword evidence="3" id="KW-1185">Reference proteome</keyword>
<sequence>MSEETEANRQAYVLKHCGMGATLSAAAAGAILLHYSECSLILPELPDNCGCNDNTADVKILEFDRFAELRCSSKLQKDCTGHEETQSRNQKGKDVN</sequence>
<comment type="caution">
    <text evidence="2">The sequence shown here is derived from an EMBL/GenBank/DDBJ whole genome shotgun (WGS) entry which is preliminary data.</text>
</comment>
<proteinExistence type="predicted"/>
<dbReference type="Proteomes" id="UP001145742">
    <property type="component" value="Unassembled WGS sequence"/>
</dbReference>
<reference evidence="2" key="1">
    <citation type="submission" date="2019-10" db="EMBL/GenBank/DDBJ databases">
        <authorList>
            <person name="Soares A.E.R."/>
            <person name="Aleixo A."/>
            <person name="Schneider P."/>
            <person name="Miyaki C.Y."/>
            <person name="Schneider M.P."/>
            <person name="Mello C."/>
            <person name="Vasconcelos A.T.R."/>
        </authorList>
    </citation>
    <scope>NUCLEOTIDE SEQUENCE</scope>
    <source>
        <tissue evidence="2">Muscle</tissue>
    </source>
</reference>